<organism evidence="1 2">
    <name type="scientific">Halobacillus mangrovi</name>
    <dbReference type="NCBI Taxonomy" id="402384"/>
    <lineage>
        <taxon>Bacteria</taxon>
        <taxon>Bacillati</taxon>
        <taxon>Bacillota</taxon>
        <taxon>Bacilli</taxon>
        <taxon>Bacillales</taxon>
        <taxon>Bacillaceae</taxon>
        <taxon>Halobacillus</taxon>
    </lineage>
</organism>
<evidence type="ECO:0000313" key="2">
    <source>
        <dbReference type="Proteomes" id="UP000192527"/>
    </source>
</evidence>
<proteinExistence type="predicted"/>
<dbReference type="AlphaFoldDB" id="A0A1W5ZYA8"/>
<reference evidence="1 2" key="1">
    <citation type="submission" date="2017-04" db="EMBL/GenBank/DDBJ databases">
        <title>The whole genome sequencing and assembly of Halobacillus mangrovi strain.</title>
        <authorList>
            <person name="Lee S.-J."/>
            <person name="Park M.-K."/>
            <person name="Kim J.-Y."/>
            <person name="Lee Y.-J."/>
            <person name="Yi H."/>
            <person name="Bahn Y.-S."/>
            <person name="Kim J.F."/>
            <person name="Lee D.-W."/>
        </authorList>
    </citation>
    <scope>NUCLEOTIDE SEQUENCE [LARGE SCALE GENOMIC DNA]</scope>
    <source>
        <strain evidence="1 2">KTB 131</strain>
    </source>
</reference>
<dbReference type="OrthoDB" id="6691177at2"/>
<gene>
    <name evidence="1" type="ORF">HM131_15905</name>
</gene>
<dbReference type="EMBL" id="CP020772">
    <property type="protein sequence ID" value="ARI78244.1"/>
    <property type="molecule type" value="Genomic_DNA"/>
</dbReference>
<dbReference type="STRING" id="402384.HM131_15905"/>
<dbReference type="Proteomes" id="UP000192527">
    <property type="component" value="Chromosome"/>
</dbReference>
<accession>A0A1W5ZYA8</accession>
<dbReference type="KEGG" id="hmn:HM131_15905"/>
<dbReference type="RefSeq" id="WP_085030703.1">
    <property type="nucleotide sequence ID" value="NZ_CP020772.1"/>
</dbReference>
<protein>
    <submittedName>
        <fullName evidence="1">Uncharacterized protein</fullName>
    </submittedName>
</protein>
<name>A0A1W5ZYA8_9BACI</name>
<sequence length="316" mass="37501">MRVSEFFELDARQSELDFVDVNIERDIELYVDPCWIHTIQEPWFIEATNTIEDFFNHILNLYEHNQYEEAKELFHYSREPNEICFGLSTNAPEGTGASAAMLEKVFDNILEAQMIDNGLIERLEDIHVFVEDFGQDRLSDLVVNIIRMHLVEYTTEQCDRYEFDINEEERQLAHYWNVETHSWEECNRSPLVINGKDILLVPKAIAVKNFKYNAGQYCTHFVLSRRKEYHLTNDTGLVRREPTKKGEVIPKVYKKDIREQEIKEPGKSEKQYVREITEQDRDLIQQFRIGIAEILQDEKRTNRLSDEELEEMLDNL</sequence>
<keyword evidence="2" id="KW-1185">Reference proteome</keyword>
<evidence type="ECO:0000313" key="1">
    <source>
        <dbReference type="EMBL" id="ARI78244.1"/>
    </source>
</evidence>